<proteinExistence type="predicted"/>
<reference evidence="5 6" key="1">
    <citation type="submission" date="2021-12" db="EMBL/GenBank/DDBJ databases">
        <title>Genome sequencing of bacteria with rrn-lacking chromosome and rrn-plasmid.</title>
        <authorList>
            <person name="Anda M."/>
            <person name="Iwasaki W."/>
        </authorList>
    </citation>
    <scope>NUCLEOTIDE SEQUENCE [LARGE SCALE GENOMIC DNA]</scope>
    <source>
        <strain evidence="5 6">DSM 100852</strain>
        <plasmid evidence="5 6">pFA3</plasmid>
    </source>
</reference>
<geneLocation type="plasmid" evidence="5 6">
    <name>pFA3</name>
</geneLocation>
<dbReference type="SUPFAM" id="SSF56935">
    <property type="entry name" value="Porins"/>
    <property type="match status" value="1"/>
</dbReference>
<dbReference type="Pfam" id="PF13715">
    <property type="entry name" value="CarbopepD_reg_2"/>
    <property type="match status" value="1"/>
</dbReference>
<dbReference type="Proteomes" id="UP001348817">
    <property type="component" value="Plasmid pFA3"/>
</dbReference>
<organism evidence="5 6">
    <name type="scientific">Fulvitalea axinellae</name>
    <dbReference type="NCBI Taxonomy" id="1182444"/>
    <lineage>
        <taxon>Bacteria</taxon>
        <taxon>Pseudomonadati</taxon>
        <taxon>Bacteroidota</taxon>
        <taxon>Cytophagia</taxon>
        <taxon>Cytophagales</taxon>
        <taxon>Persicobacteraceae</taxon>
        <taxon>Fulvitalea</taxon>
    </lineage>
</organism>
<dbReference type="InterPro" id="IPR023996">
    <property type="entry name" value="TonB-dep_OMP_SusC/RagA"/>
</dbReference>
<dbReference type="Gene3D" id="2.60.40.1120">
    <property type="entry name" value="Carboxypeptidase-like, regulatory domain"/>
    <property type="match status" value="1"/>
</dbReference>
<dbReference type="SUPFAM" id="SSF49464">
    <property type="entry name" value="Carboxypeptidase regulatory domain-like"/>
    <property type="match status" value="1"/>
</dbReference>
<dbReference type="InterPro" id="IPR036942">
    <property type="entry name" value="Beta-barrel_TonB_sf"/>
</dbReference>
<evidence type="ECO:0000313" key="5">
    <source>
        <dbReference type="EMBL" id="BDD12191.1"/>
    </source>
</evidence>
<name>A0AAU9DGD8_9BACT</name>
<dbReference type="EMBL" id="AP025317">
    <property type="protein sequence ID" value="BDD12191.1"/>
    <property type="molecule type" value="Genomic_DNA"/>
</dbReference>
<dbReference type="NCBIfam" id="TIGR04056">
    <property type="entry name" value="OMP_RagA_SusC"/>
    <property type="match status" value="1"/>
</dbReference>
<dbReference type="AlphaFoldDB" id="A0AAU9DGD8"/>
<sequence length="1154" mass="130430">MKNRLLFLLIMGEKFLRTGLLVQLSLALLCSALKVSSQSLQAERIRWKDGTVKSLMHEISSSTDYEFFVNSELLAEIGDIPVKYSGSQVTSVEELLLIMSKEAKLSFKRVDNNIFVKEKQEKVPEKVSSFQDKKITVKGVVKDENGESLIGVNIIIEGTSTGTVTDIDGAFSLELMPTNKLVIQSVGFTSQTIELNGRTNLDIVLRQDLKQLEEIVVVGYGEQKRASLTGAVTTVKSQELSRIPAASLSNTLAGRAAGVGVVQNSGFAGSGSNIRIRGSASEPLFIIDNIAMSRADFDALNPEEVESVTFLKDAATASIYGSRAAGGVVLVVTKAGSTGKPTFNYKTTYSFQRPTNDLPDYSATEELNFLNNAAVTRGDSHVVSAEELEYFKDKNYSLLDQIWKDPSMKEHTIGVNGGTETISYFMSLGYHKSNGSYENVDFSRYNFRSNVSAKISENLKASLNLSGNQRENSRFYWPYDSDDSYTLPDFYRTTFNWTRLYPFYVDELGNPTDDRVNGLPISKGGWNPVEMIYSGNNRKNRERTFNGILRFELDIPQVKGLSAAAWGNYKVFQRNQKSLVIHNKSYVFQQAPGTNRFKPGPIDPNKQNIHNLSSSYEGIRELVTMNTQYQLNWMLKYKRDFGKHNVSGLFGYERSRREGKILSGNADGLLTTNVDQIFSTSSDAERRYFDGNEYNSARASWIGRAHYEYDNRYVAEFSFRYDGSYRFSEDQRWGFFPSGSLAWNISEEKFFNIPQVSRLKLRASVGMTGYDGEANNEIAPFQWKDRYVGNKSYVFGDGVHNGIRPGVAPNPDITWEKLRSYNVGVDFGLFEGRLSGELDYFHNHRYDILGKRERTIPSTLGVSLPAENYAEIAIRGFELRLDWQSTIGDDIKYNVGVNFGYSKDEVLRRDETNTSRNWRLREGKTEKFYEGHIAEGIIRTQEQLNNLPEGFTQFGKKPELGTILYKDIRGTGFSEGPDGKVDEYDVTELSDRRRPRGNYGINLGMEWKGISVNANFQGVTSYDRMIATKNTKEGGVFQVGDRPYFDIWTKAWTPENPNAEYPRVTGDWVDPRHGGTPSTFWLRNGSYMRLKNLNIGYTLPQKWIQGLGIQSVQLFMNGTNLFYFSEMEIMDPEQETLDSYPLMRTFTGGLNVKF</sequence>
<dbReference type="KEGG" id="fax:FUAX_46230"/>
<feature type="domain" description="TonB-dependent receptor plug" evidence="4">
    <location>
        <begin position="226"/>
        <end position="328"/>
    </location>
</feature>
<evidence type="ECO:0000256" key="1">
    <source>
        <dbReference type="ARBA" id="ARBA00004442"/>
    </source>
</evidence>
<protein>
    <submittedName>
        <fullName evidence="5">SusC/RagA family TonB-linked outer membrane protein</fullName>
    </submittedName>
</protein>
<dbReference type="InterPro" id="IPR008969">
    <property type="entry name" value="CarboxyPept-like_regulatory"/>
</dbReference>
<accession>A0AAU9DGD8</accession>
<gene>
    <name evidence="5" type="ORF">FUAX_46230</name>
</gene>
<comment type="subcellular location">
    <subcellularLocation>
        <location evidence="1">Cell outer membrane</location>
    </subcellularLocation>
</comment>
<keyword evidence="3" id="KW-0998">Cell outer membrane</keyword>
<dbReference type="InterPro" id="IPR037066">
    <property type="entry name" value="Plug_dom_sf"/>
</dbReference>
<evidence type="ECO:0000256" key="3">
    <source>
        <dbReference type="ARBA" id="ARBA00023237"/>
    </source>
</evidence>
<keyword evidence="5" id="KW-0614">Plasmid</keyword>
<dbReference type="Gene3D" id="2.170.130.10">
    <property type="entry name" value="TonB-dependent receptor, plug domain"/>
    <property type="match status" value="1"/>
</dbReference>
<dbReference type="Pfam" id="PF07715">
    <property type="entry name" value="Plug"/>
    <property type="match status" value="1"/>
</dbReference>
<dbReference type="RefSeq" id="WP_338395335.1">
    <property type="nucleotide sequence ID" value="NZ_AP025317.1"/>
</dbReference>
<dbReference type="InterPro" id="IPR023997">
    <property type="entry name" value="TonB-dep_OMP_SusC/RagA_CS"/>
</dbReference>
<dbReference type="NCBIfam" id="TIGR04057">
    <property type="entry name" value="SusC_RagA_signa"/>
    <property type="match status" value="1"/>
</dbReference>
<evidence type="ECO:0000259" key="4">
    <source>
        <dbReference type="Pfam" id="PF07715"/>
    </source>
</evidence>
<keyword evidence="2" id="KW-0472">Membrane</keyword>
<dbReference type="GO" id="GO:0009279">
    <property type="term" value="C:cell outer membrane"/>
    <property type="evidence" value="ECO:0007669"/>
    <property type="project" value="UniProtKB-SubCell"/>
</dbReference>
<evidence type="ECO:0000313" key="6">
    <source>
        <dbReference type="Proteomes" id="UP001348817"/>
    </source>
</evidence>
<dbReference type="Gene3D" id="2.40.170.20">
    <property type="entry name" value="TonB-dependent receptor, beta-barrel domain"/>
    <property type="match status" value="1"/>
</dbReference>
<keyword evidence="6" id="KW-1185">Reference proteome</keyword>
<dbReference type="InterPro" id="IPR012910">
    <property type="entry name" value="Plug_dom"/>
</dbReference>
<evidence type="ECO:0000256" key="2">
    <source>
        <dbReference type="ARBA" id="ARBA00023136"/>
    </source>
</evidence>